<dbReference type="EMBL" id="DS233852">
    <property type="protein sequence ID" value="EDS31977.1"/>
    <property type="molecule type" value="Genomic_DNA"/>
</dbReference>
<dbReference type="HOGENOM" id="CLU_1512089_0_0_1"/>
<name>B0XKI1_CULQU</name>
<evidence type="ECO:0000256" key="1">
    <source>
        <dbReference type="SAM" id="MobiDB-lite"/>
    </source>
</evidence>
<protein>
    <submittedName>
        <fullName evidence="2 3">Uncharacterized protein</fullName>
    </submittedName>
</protein>
<feature type="region of interest" description="Disordered" evidence="1">
    <location>
        <begin position="24"/>
        <end position="61"/>
    </location>
</feature>
<evidence type="ECO:0000313" key="4">
    <source>
        <dbReference type="Proteomes" id="UP000002320"/>
    </source>
</evidence>
<dbReference type="EnsemblMetazoa" id="CPIJ019357-RA">
    <property type="protein sequence ID" value="CPIJ019357-PA"/>
    <property type="gene ID" value="CPIJ019357"/>
</dbReference>
<reference evidence="2" key="1">
    <citation type="submission" date="2007-03" db="EMBL/GenBank/DDBJ databases">
        <title>Annotation of Culex pipiens quinquefasciatus.</title>
        <authorList>
            <consortium name="The Broad Institute Genome Sequencing Platform"/>
            <person name="Atkinson P.W."/>
            <person name="Hemingway J."/>
            <person name="Christensen B.M."/>
            <person name="Higgs S."/>
            <person name="Kodira C."/>
            <person name="Hannick L."/>
            <person name="Megy K."/>
            <person name="O'Leary S."/>
            <person name="Pearson M."/>
            <person name="Haas B.J."/>
            <person name="Mauceli E."/>
            <person name="Wortman J.R."/>
            <person name="Lee N.H."/>
            <person name="Guigo R."/>
            <person name="Stanke M."/>
            <person name="Alvarado L."/>
            <person name="Amedeo P."/>
            <person name="Antoine C.H."/>
            <person name="Arensburger P."/>
            <person name="Bidwell S.L."/>
            <person name="Crawford M."/>
            <person name="Camaro F."/>
            <person name="Devon K."/>
            <person name="Engels R."/>
            <person name="Hammond M."/>
            <person name="Howarth C."/>
            <person name="Koehrsen M."/>
            <person name="Lawson D."/>
            <person name="Montgomery P."/>
            <person name="Nene V."/>
            <person name="Nusbaum C."/>
            <person name="Puiu D."/>
            <person name="Romero-Severson J."/>
            <person name="Severson D.W."/>
            <person name="Shumway M."/>
            <person name="Sisk P."/>
            <person name="Stolte C."/>
            <person name="Zeng Q."/>
            <person name="Eisenstadt E."/>
            <person name="Fraser-Liggett C."/>
            <person name="Strausberg R."/>
            <person name="Galagan J."/>
            <person name="Birren B."/>
            <person name="Collins F.H."/>
        </authorList>
    </citation>
    <scope>NUCLEOTIDE SEQUENCE [LARGE SCALE GENOMIC DNA]</scope>
    <source>
        <strain evidence="2">JHB</strain>
    </source>
</reference>
<dbReference type="VEuPathDB" id="VectorBase:CPIJ019357"/>
<evidence type="ECO:0000313" key="3">
    <source>
        <dbReference type="EnsemblMetazoa" id="CPIJ019357-PA"/>
    </source>
</evidence>
<reference evidence="3" key="2">
    <citation type="submission" date="2021-02" db="UniProtKB">
        <authorList>
            <consortium name="EnsemblMetazoa"/>
        </authorList>
    </citation>
    <scope>IDENTIFICATION</scope>
    <source>
        <strain evidence="3">JHB</strain>
    </source>
</reference>
<keyword evidence="4" id="KW-1185">Reference proteome</keyword>
<sequence length="178" mass="19656">MIVSQNTKHPANAWTRLNTWSASYHQGTKSTPDASTAGRDEHPPRQQHPQNQPANSTNKNKIVIRVAKKIVRGSEPRVLRSERRCLGPVPASIEVRNPPCAGLETQVDLVGPTYVNADGCPRQTLSAIPETLVDLVGPTRELRRVERSTLPVPLRCCAPRMFVLEAAQTVGERSRVRS</sequence>
<dbReference type="Proteomes" id="UP000002320">
    <property type="component" value="Unassembled WGS sequence"/>
</dbReference>
<feature type="compositionally biased region" description="Polar residues" evidence="1">
    <location>
        <begin position="24"/>
        <end position="34"/>
    </location>
</feature>
<organism>
    <name type="scientific">Culex quinquefasciatus</name>
    <name type="common">Southern house mosquito</name>
    <name type="synonym">Culex pungens</name>
    <dbReference type="NCBI Taxonomy" id="7176"/>
    <lineage>
        <taxon>Eukaryota</taxon>
        <taxon>Metazoa</taxon>
        <taxon>Ecdysozoa</taxon>
        <taxon>Arthropoda</taxon>
        <taxon>Hexapoda</taxon>
        <taxon>Insecta</taxon>
        <taxon>Pterygota</taxon>
        <taxon>Neoptera</taxon>
        <taxon>Endopterygota</taxon>
        <taxon>Diptera</taxon>
        <taxon>Nematocera</taxon>
        <taxon>Culicoidea</taxon>
        <taxon>Culicidae</taxon>
        <taxon>Culicinae</taxon>
        <taxon>Culicini</taxon>
        <taxon>Culex</taxon>
        <taxon>Culex</taxon>
    </lineage>
</organism>
<dbReference type="KEGG" id="cqu:CpipJ_CPIJ019357"/>
<evidence type="ECO:0000313" key="2">
    <source>
        <dbReference type="EMBL" id="EDS31977.1"/>
    </source>
</evidence>
<dbReference type="InParanoid" id="B0XKI1"/>
<gene>
    <name evidence="3" type="primary">6054197</name>
    <name evidence="2" type="ORF">CpipJ_CPIJ019357</name>
</gene>
<accession>B0XKI1</accession>
<dbReference type="AlphaFoldDB" id="B0XKI1"/>
<proteinExistence type="predicted"/>